<evidence type="ECO:0008006" key="3">
    <source>
        <dbReference type="Google" id="ProtNLM"/>
    </source>
</evidence>
<comment type="caution">
    <text evidence="1">The sequence shown here is derived from an EMBL/GenBank/DDBJ whole genome shotgun (WGS) entry which is preliminary data.</text>
</comment>
<sequence length="206" mass="22590">MVRSSLDGLGVVAAFLASALLMVIIAVGMVPVRAWAKDIGYDLGLGEVEQHVEKLADDKPESVSVPVEAAAPAPFDLTVPLFSDYDRRAELISLSPTAALLAQFGELEEQLMAYAREAGLSDQDIRRQPPRQVVRSLVQRDALSQWHLDIIDELAAARFRAAHAPSELSQTSRAQLERLVERTAEVANDIAQRRILRRSNDASPNL</sequence>
<gene>
    <name evidence="1" type="ORF">JQN70_04430</name>
</gene>
<organism evidence="1 2">
    <name type="scientific">Phycicoccus sonneratiae</name>
    <dbReference type="NCBI Taxonomy" id="2807628"/>
    <lineage>
        <taxon>Bacteria</taxon>
        <taxon>Bacillati</taxon>
        <taxon>Actinomycetota</taxon>
        <taxon>Actinomycetes</taxon>
        <taxon>Micrococcales</taxon>
        <taxon>Intrasporangiaceae</taxon>
        <taxon>Phycicoccus</taxon>
    </lineage>
</organism>
<evidence type="ECO:0000313" key="1">
    <source>
        <dbReference type="EMBL" id="MBM6399627.1"/>
    </source>
</evidence>
<proteinExistence type="predicted"/>
<dbReference type="RefSeq" id="WP_204130107.1">
    <property type="nucleotide sequence ID" value="NZ_JAFDVD010000005.1"/>
</dbReference>
<evidence type="ECO:0000313" key="2">
    <source>
        <dbReference type="Proteomes" id="UP001430172"/>
    </source>
</evidence>
<protein>
    <recommendedName>
        <fullName evidence="3">DUF4129 domain-containing protein</fullName>
    </recommendedName>
</protein>
<name>A0ABS2CIE1_9MICO</name>
<dbReference type="Proteomes" id="UP001430172">
    <property type="component" value="Unassembled WGS sequence"/>
</dbReference>
<reference evidence="1" key="1">
    <citation type="submission" date="2021-02" db="EMBL/GenBank/DDBJ databases">
        <title>Phycicoccus sp. MQZ13P-5T, whole genome shotgun sequence.</title>
        <authorList>
            <person name="Tuo L."/>
        </authorList>
    </citation>
    <scope>NUCLEOTIDE SEQUENCE</scope>
    <source>
        <strain evidence="1">MQZ13P-5</strain>
    </source>
</reference>
<keyword evidence="2" id="KW-1185">Reference proteome</keyword>
<accession>A0ABS2CIE1</accession>
<dbReference type="EMBL" id="JAFDVD010000005">
    <property type="protein sequence ID" value="MBM6399627.1"/>
    <property type="molecule type" value="Genomic_DNA"/>
</dbReference>